<feature type="non-terminal residue" evidence="2">
    <location>
        <position position="1"/>
    </location>
</feature>
<dbReference type="AlphaFoldDB" id="A0A822EK47"/>
<evidence type="ECO:0000313" key="2">
    <source>
        <dbReference type="EMBL" id="CAF5098844.1"/>
    </source>
</evidence>
<reference evidence="2" key="1">
    <citation type="submission" date="2021-02" db="EMBL/GenBank/DDBJ databases">
        <authorList>
            <person name="Nowell W R."/>
        </authorList>
    </citation>
    <scope>NUCLEOTIDE SEQUENCE</scope>
</reference>
<name>A0A822EK47_9BILA</name>
<organism evidence="2 4">
    <name type="scientific">Rotaria socialis</name>
    <dbReference type="NCBI Taxonomy" id="392032"/>
    <lineage>
        <taxon>Eukaryota</taxon>
        <taxon>Metazoa</taxon>
        <taxon>Spiralia</taxon>
        <taxon>Gnathifera</taxon>
        <taxon>Rotifera</taxon>
        <taxon>Eurotatoria</taxon>
        <taxon>Bdelloidea</taxon>
        <taxon>Philodinida</taxon>
        <taxon>Philodinidae</taxon>
        <taxon>Rotaria</taxon>
    </lineage>
</organism>
<dbReference type="EMBL" id="CAJOBR010070762">
    <property type="protein sequence ID" value="CAF5098844.1"/>
    <property type="molecule type" value="Genomic_DNA"/>
</dbReference>
<gene>
    <name evidence="2" type="ORF">QYT958_LOCUS44726</name>
    <name evidence="3" type="ORF">QYT958_LOCUS48020</name>
</gene>
<evidence type="ECO:0000313" key="3">
    <source>
        <dbReference type="EMBL" id="CAF5144337.1"/>
    </source>
</evidence>
<evidence type="ECO:0000313" key="4">
    <source>
        <dbReference type="Proteomes" id="UP000663848"/>
    </source>
</evidence>
<dbReference type="Proteomes" id="UP000663848">
    <property type="component" value="Unassembled WGS sequence"/>
</dbReference>
<protein>
    <submittedName>
        <fullName evidence="2">Uncharacterized protein</fullName>
    </submittedName>
</protein>
<dbReference type="EMBL" id="CAJOBR010093462">
    <property type="protein sequence ID" value="CAF5144337.1"/>
    <property type="molecule type" value="Genomic_DNA"/>
</dbReference>
<accession>A0A822EK47</accession>
<sequence>DDGGDSTAAPLASSSNIGSNRVNI</sequence>
<comment type="caution">
    <text evidence="2">The sequence shown here is derived from an EMBL/GenBank/DDBJ whole genome shotgun (WGS) entry which is preliminary data.</text>
</comment>
<evidence type="ECO:0000256" key="1">
    <source>
        <dbReference type="SAM" id="MobiDB-lite"/>
    </source>
</evidence>
<feature type="region of interest" description="Disordered" evidence="1">
    <location>
        <begin position="1"/>
        <end position="24"/>
    </location>
</feature>
<feature type="compositionally biased region" description="Polar residues" evidence="1">
    <location>
        <begin position="12"/>
        <end position="24"/>
    </location>
</feature>
<proteinExistence type="predicted"/>